<evidence type="ECO:0000313" key="4">
    <source>
        <dbReference type="Proteomes" id="UP001302602"/>
    </source>
</evidence>
<dbReference type="GeneID" id="87833500"/>
<reference evidence="3" key="1">
    <citation type="journal article" date="2023" name="Mol. Phylogenet. Evol.">
        <title>Genome-scale phylogeny and comparative genomics of the fungal order Sordariales.</title>
        <authorList>
            <person name="Hensen N."/>
            <person name="Bonometti L."/>
            <person name="Westerberg I."/>
            <person name="Brannstrom I.O."/>
            <person name="Guillou S."/>
            <person name="Cros-Aarteil S."/>
            <person name="Calhoun S."/>
            <person name="Haridas S."/>
            <person name="Kuo A."/>
            <person name="Mondo S."/>
            <person name="Pangilinan J."/>
            <person name="Riley R."/>
            <person name="LaButti K."/>
            <person name="Andreopoulos B."/>
            <person name="Lipzen A."/>
            <person name="Chen C."/>
            <person name="Yan M."/>
            <person name="Daum C."/>
            <person name="Ng V."/>
            <person name="Clum A."/>
            <person name="Steindorff A."/>
            <person name="Ohm R.A."/>
            <person name="Martin F."/>
            <person name="Silar P."/>
            <person name="Natvig D.O."/>
            <person name="Lalanne C."/>
            <person name="Gautier V."/>
            <person name="Ament-Velasquez S.L."/>
            <person name="Kruys A."/>
            <person name="Hutchinson M.I."/>
            <person name="Powell A.J."/>
            <person name="Barry K."/>
            <person name="Miller A.N."/>
            <person name="Grigoriev I.V."/>
            <person name="Debuchy R."/>
            <person name="Gladieux P."/>
            <person name="Hiltunen Thoren M."/>
            <person name="Johannesson H."/>
        </authorList>
    </citation>
    <scope>NUCLEOTIDE SEQUENCE</scope>
    <source>
        <strain evidence="3">CBS 731.68</strain>
    </source>
</reference>
<dbReference type="PANTHER" id="PTHR33112:SF16">
    <property type="entry name" value="HETEROKARYON INCOMPATIBILITY DOMAIN-CONTAINING PROTEIN"/>
    <property type="match status" value="1"/>
</dbReference>
<name>A0AAN6YZV6_9PEZI</name>
<keyword evidence="4" id="KW-1185">Reference proteome</keyword>
<dbReference type="EMBL" id="MU853259">
    <property type="protein sequence ID" value="KAK4118794.1"/>
    <property type="molecule type" value="Genomic_DNA"/>
</dbReference>
<reference evidence="3" key="2">
    <citation type="submission" date="2023-05" db="EMBL/GenBank/DDBJ databases">
        <authorList>
            <consortium name="Lawrence Berkeley National Laboratory"/>
            <person name="Steindorff A."/>
            <person name="Hensen N."/>
            <person name="Bonometti L."/>
            <person name="Westerberg I."/>
            <person name="Brannstrom I.O."/>
            <person name="Guillou S."/>
            <person name="Cros-Aarteil S."/>
            <person name="Calhoun S."/>
            <person name="Haridas S."/>
            <person name="Kuo A."/>
            <person name="Mondo S."/>
            <person name="Pangilinan J."/>
            <person name="Riley R."/>
            <person name="Labutti K."/>
            <person name="Andreopoulos B."/>
            <person name="Lipzen A."/>
            <person name="Chen C."/>
            <person name="Yanf M."/>
            <person name="Daum C."/>
            <person name="Ng V."/>
            <person name="Clum A."/>
            <person name="Ohm R."/>
            <person name="Martin F."/>
            <person name="Silar P."/>
            <person name="Natvig D."/>
            <person name="Lalanne C."/>
            <person name="Gautier V."/>
            <person name="Ament-Velasquez S.L."/>
            <person name="Kruys A."/>
            <person name="Hutchinson M.I."/>
            <person name="Powell A.J."/>
            <person name="Barry K."/>
            <person name="Miller A.N."/>
            <person name="Grigoriev I.V."/>
            <person name="Debuchy R."/>
            <person name="Gladieux P."/>
            <person name="Thoren M.H."/>
            <person name="Johannesson H."/>
        </authorList>
    </citation>
    <scope>NUCLEOTIDE SEQUENCE</scope>
    <source>
        <strain evidence="3">CBS 731.68</strain>
    </source>
</reference>
<evidence type="ECO:0000256" key="1">
    <source>
        <dbReference type="SAM" id="MobiDB-lite"/>
    </source>
</evidence>
<protein>
    <submittedName>
        <fullName evidence="3">HET-domain-containing protein</fullName>
    </submittedName>
</protein>
<feature type="region of interest" description="Disordered" evidence="1">
    <location>
        <begin position="140"/>
        <end position="159"/>
    </location>
</feature>
<dbReference type="InterPro" id="IPR010730">
    <property type="entry name" value="HET"/>
</dbReference>
<dbReference type="PANTHER" id="PTHR33112">
    <property type="entry name" value="DOMAIN PROTEIN, PUTATIVE-RELATED"/>
    <property type="match status" value="1"/>
</dbReference>
<organism evidence="3 4">
    <name type="scientific">Parathielavia appendiculata</name>
    <dbReference type="NCBI Taxonomy" id="2587402"/>
    <lineage>
        <taxon>Eukaryota</taxon>
        <taxon>Fungi</taxon>
        <taxon>Dikarya</taxon>
        <taxon>Ascomycota</taxon>
        <taxon>Pezizomycotina</taxon>
        <taxon>Sordariomycetes</taxon>
        <taxon>Sordariomycetidae</taxon>
        <taxon>Sordariales</taxon>
        <taxon>Chaetomiaceae</taxon>
        <taxon>Parathielavia</taxon>
    </lineage>
</organism>
<dbReference type="Pfam" id="PF06985">
    <property type="entry name" value="HET"/>
    <property type="match status" value="1"/>
</dbReference>
<dbReference type="RefSeq" id="XP_062642567.1">
    <property type="nucleotide sequence ID" value="XM_062796732.1"/>
</dbReference>
<evidence type="ECO:0000313" key="3">
    <source>
        <dbReference type="EMBL" id="KAK4118794.1"/>
    </source>
</evidence>
<feature type="domain" description="Heterokaryon incompatibility" evidence="2">
    <location>
        <begin position="224"/>
        <end position="394"/>
    </location>
</feature>
<comment type="caution">
    <text evidence="3">The sequence shown here is derived from an EMBL/GenBank/DDBJ whole genome shotgun (WGS) entry which is preliminary data.</text>
</comment>
<gene>
    <name evidence="3" type="ORF">N657DRAFT_684917</name>
</gene>
<dbReference type="Proteomes" id="UP001302602">
    <property type="component" value="Unassembled WGS sequence"/>
</dbReference>
<sequence>MCLKWPVRLSSLIEAAQRGCAFCCFFLSTFFRESNFESHYYTETRPWYARPAEHDKERMELVKHCMSTLAKMTKDRFEFYLFPICSRKGVGFWDFDKLRFQLSNSSLESYSREDLQRWRVFHSAGVIATERYVFAAKGDPASQHISSRPPNPSPGSPEAIDQVKAWLHDCDLHHGAACRPPITGSSLPSRVIDVSDPTGTLRLHPTTTIPSSLPPNLHVKPLRYAALSYCWGGPQPFQTTLSTLSARQQGSGFPLTSLPPTLQDAVLLTQCLDIPYLWVDSLCIVQDSSEDKFRELARMSDIYKHAYLTITAARASSAGEGFLGDRADPETGLWRALVPVSYRMSNAHATSWAEAAEMPPPQEERGTLYLLEEPASMSQTVKDPVAERAWCLQERVLSPRVVSYGRWPMWRCSRVVGSDGGFVPSSVSSPEERRLTQALVQTGTRSVVADGDQIGRDMRGGGGGELNHFRTAELLETWRRMVEDYTKRKLAFSTDRMPAIAGIAREMARLTGMEYLAGLWNENMLQDLMWYAKTQEWMMRPPHTLEYPLAPTWSWAAVEAPILCDAVTGDATPLAKVLRCQVHEIQGKSTYDVIAGGELEIQGPFMELKKEDVVELLRKQNLAPAPPLSNDVQEWYRQMLDDMATRPDRDKRVSIDDVEAHLPERVFGLMLFERDWTSNRWDGSRPKVVETCYFGLLLQKVHGGRYERIGSFFNDTSAFLDQSVSPWGEETVVLI</sequence>
<accession>A0AAN6YZV6</accession>
<proteinExistence type="predicted"/>
<dbReference type="AlphaFoldDB" id="A0AAN6YZV6"/>
<evidence type="ECO:0000259" key="2">
    <source>
        <dbReference type="Pfam" id="PF06985"/>
    </source>
</evidence>